<proteinExistence type="predicted"/>
<reference evidence="1" key="1">
    <citation type="journal article" date="2015" name="Nature">
        <title>Complex archaea that bridge the gap between prokaryotes and eukaryotes.</title>
        <authorList>
            <person name="Spang A."/>
            <person name="Saw J.H."/>
            <person name="Jorgensen S.L."/>
            <person name="Zaremba-Niedzwiedzka K."/>
            <person name="Martijn J."/>
            <person name="Lind A.E."/>
            <person name="van Eijk R."/>
            <person name="Schleper C."/>
            <person name="Guy L."/>
            <person name="Ettema T.J."/>
        </authorList>
    </citation>
    <scope>NUCLEOTIDE SEQUENCE</scope>
</reference>
<sequence>MKGEEYLKLLNREILLNMENTKDDNIMGVDCVLAPPINSKERKELEILFDKLRKERNSNVPYLSARYIYWDSSRAMGDW</sequence>
<name>A0A0F8XG12_9ZZZZ</name>
<evidence type="ECO:0000313" key="1">
    <source>
        <dbReference type="EMBL" id="KKK68102.1"/>
    </source>
</evidence>
<dbReference type="AlphaFoldDB" id="A0A0F8XG12"/>
<protein>
    <submittedName>
        <fullName evidence="1">Uncharacterized protein</fullName>
    </submittedName>
</protein>
<dbReference type="EMBL" id="LAZR01059290">
    <property type="protein sequence ID" value="KKK68102.1"/>
    <property type="molecule type" value="Genomic_DNA"/>
</dbReference>
<accession>A0A0F8XG12</accession>
<gene>
    <name evidence="1" type="ORF">LCGC14_2947440</name>
</gene>
<organism evidence="1">
    <name type="scientific">marine sediment metagenome</name>
    <dbReference type="NCBI Taxonomy" id="412755"/>
    <lineage>
        <taxon>unclassified sequences</taxon>
        <taxon>metagenomes</taxon>
        <taxon>ecological metagenomes</taxon>
    </lineage>
</organism>
<comment type="caution">
    <text evidence="1">The sequence shown here is derived from an EMBL/GenBank/DDBJ whole genome shotgun (WGS) entry which is preliminary data.</text>
</comment>